<keyword evidence="2" id="KW-0732">Signal</keyword>
<dbReference type="KEGG" id="hoh:Hoch_3454"/>
<protein>
    <recommendedName>
        <fullName evidence="5">DUF839 domain-containing protein</fullName>
    </recommendedName>
</protein>
<evidence type="ECO:0000256" key="1">
    <source>
        <dbReference type="SAM" id="MobiDB-lite"/>
    </source>
</evidence>
<feature type="region of interest" description="Disordered" evidence="1">
    <location>
        <begin position="30"/>
        <end position="54"/>
    </location>
</feature>
<feature type="signal peptide" evidence="2">
    <location>
        <begin position="1"/>
        <end position="25"/>
    </location>
</feature>
<dbReference type="Pfam" id="PF05787">
    <property type="entry name" value="PhoX"/>
    <property type="match status" value="1"/>
</dbReference>
<accession>D0LW24</accession>
<reference evidence="3 4" key="1">
    <citation type="journal article" date="2010" name="Stand. Genomic Sci.">
        <title>Complete genome sequence of Haliangium ochraceum type strain (SMP-2).</title>
        <authorList>
            <consortium name="US DOE Joint Genome Institute (JGI-PGF)"/>
            <person name="Ivanova N."/>
            <person name="Daum C."/>
            <person name="Lang E."/>
            <person name="Abt B."/>
            <person name="Kopitz M."/>
            <person name="Saunders E."/>
            <person name="Lapidus A."/>
            <person name="Lucas S."/>
            <person name="Glavina Del Rio T."/>
            <person name="Nolan M."/>
            <person name="Tice H."/>
            <person name="Copeland A."/>
            <person name="Cheng J.F."/>
            <person name="Chen F."/>
            <person name="Bruce D."/>
            <person name="Goodwin L."/>
            <person name="Pitluck S."/>
            <person name="Mavromatis K."/>
            <person name="Pati A."/>
            <person name="Mikhailova N."/>
            <person name="Chen A."/>
            <person name="Palaniappan K."/>
            <person name="Land M."/>
            <person name="Hauser L."/>
            <person name="Chang Y.J."/>
            <person name="Jeffries C.D."/>
            <person name="Detter J.C."/>
            <person name="Brettin T."/>
            <person name="Rohde M."/>
            <person name="Goker M."/>
            <person name="Bristow J."/>
            <person name="Markowitz V."/>
            <person name="Eisen J.A."/>
            <person name="Hugenholtz P."/>
            <person name="Kyrpides N.C."/>
            <person name="Klenk H.P."/>
        </authorList>
    </citation>
    <scope>NUCLEOTIDE SEQUENCE [LARGE SCALE GENOMIC DNA]</scope>
    <source>
        <strain evidence="4">DSM 14365 / CIP 107738 / JCM 11303 / AJ 13395 / SMP-2</strain>
    </source>
</reference>
<dbReference type="HOGENOM" id="CLU_343528_0_0_7"/>
<dbReference type="STRING" id="502025.Hoch_3454"/>
<organism evidence="3 4">
    <name type="scientific">Haliangium ochraceum (strain DSM 14365 / JCM 11303 / SMP-2)</name>
    <dbReference type="NCBI Taxonomy" id="502025"/>
    <lineage>
        <taxon>Bacteria</taxon>
        <taxon>Pseudomonadati</taxon>
        <taxon>Myxococcota</taxon>
        <taxon>Polyangia</taxon>
        <taxon>Haliangiales</taxon>
        <taxon>Kofleriaceae</taxon>
        <taxon>Haliangium</taxon>
    </lineage>
</organism>
<sequence length="768" mass="81872">MTTFVTTGKLPALLASLALCTAACSGDDGSRGPLGPEGPPGAPGDPAGPQLNGKEPLSATIALSFRDSGGILDADGETPRDFAAYVKALVGHYSELDPQDPDPDNPLLAQNLQFPLSAASTDTVRTLAGVHVNVVAKWFDPLTYIFKTDELDAPRFGTNPDYIAYFGDGWDADWQGNVLGSAPQYAGADSAGWVWINHEYISNSAPQETARPTGQWALLAAYLRSAGALAQDLGSDTWSASARDTVAQYAKREVGGSWVRILQDPATGEWHIDRAQEAYRYDATSATLLHLTGVSQSQLDHDDAGESLPQGVVVGISSDCSGGQTPWGTIFTGEENVQVFYGDLEAAWGSSQQFIPEQGFDPGALISPPFAPSPSGQFAGASVDVNGHQRDFHGYLAEIDPGVPPGEYEGMVAPGVGHKKIGAAGRLRWENATFVTGDDWKLLPGEPVVLYGANDRRGGRVYKFVSSKPYTAGMTRAEVRALLDEGSVYVAHFAGLDHTTGNTLLATKAAPTEAAPGTGQWIQMSVDNDTDEAPNAAALGAPGTTVGEALRDLSWNGIGGFENQDYVLWMLYTAANKIGVAELNRPEDVEYNPLDPAGPRVYVAFTNHNRQVALDQDGVLYPPETHTEQSPARTDTLGAIFAIVEEEGATPAASRSFTYYDVWHGRDGNDVHDAANPDNILIDADGAVWFGTDGNFGRNGHADGFYYLDLDPAHQDSPRPTYGQAFRVVAMPSDAENTGPAFSSRMGTLFVSVQHPGEAVFSTWPQTR</sequence>
<dbReference type="eggNOG" id="COG3211">
    <property type="taxonomic scope" value="Bacteria"/>
</dbReference>
<dbReference type="PANTHER" id="PTHR35399">
    <property type="entry name" value="SLR8030 PROTEIN"/>
    <property type="match status" value="1"/>
</dbReference>
<name>D0LW24_HALO1</name>
<dbReference type="Proteomes" id="UP000001880">
    <property type="component" value="Chromosome"/>
</dbReference>
<gene>
    <name evidence="3" type="ordered locus">Hoch_3454</name>
</gene>
<feature type="chain" id="PRO_5003010966" description="DUF839 domain-containing protein" evidence="2">
    <location>
        <begin position="26"/>
        <end position="768"/>
    </location>
</feature>
<dbReference type="EMBL" id="CP001804">
    <property type="protein sequence ID" value="ACY15956.1"/>
    <property type="molecule type" value="Genomic_DNA"/>
</dbReference>
<proteinExistence type="predicted"/>
<evidence type="ECO:0000313" key="4">
    <source>
        <dbReference type="Proteomes" id="UP000001880"/>
    </source>
</evidence>
<dbReference type="InterPro" id="IPR008557">
    <property type="entry name" value="PhoX"/>
</dbReference>
<dbReference type="AlphaFoldDB" id="D0LW24"/>
<evidence type="ECO:0008006" key="5">
    <source>
        <dbReference type="Google" id="ProtNLM"/>
    </source>
</evidence>
<evidence type="ECO:0000256" key="2">
    <source>
        <dbReference type="SAM" id="SignalP"/>
    </source>
</evidence>
<dbReference type="RefSeq" id="WP_012828555.1">
    <property type="nucleotide sequence ID" value="NC_013440.1"/>
</dbReference>
<dbReference type="PANTHER" id="PTHR35399:SF2">
    <property type="entry name" value="DUF839 DOMAIN-CONTAINING PROTEIN"/>
    <property type="match status" value="1"/>
</dbReference>
<evidence type="ECO:0000313" key="3">
    <source>
        <dbReference type="EMBL" id="ACY15956.1"/>
    </source>
</evidence>
<keyword evidence="4" id="KW-1185">Reference proteome</keyword>